<dbReference type="EMBL" id="WSES01000003">
    <property type="protein sequence ID" value="MVW60667.1"/>
    <property type="molecule type" value="Genomic_DNA"/>
</dbReference>
<comment type="caution">
    <text evidence="1">The sequence shown here is derived from an EMBL/GenBank/DDBJ whole genome shotgun (WGS) entry which is preliminary data.</text>
</comment>
<dbReference type="InterPro" id="IPR010239">
    <property type="entry name" value="CHP02001"/>
</dbReference>
<dbReference type="Pfam" id="PF09694">
    <property type="entry name" value="Gcw_chp"/>
    <property type="match status" value="1"/>
</dbReference>
<gene>
    <name evidence="1" type="ORF">GPY61_12080</name>
</gene>
<accession>A0A7X3FZ71</accession>
<reference evidence="1 2" key="1">
    <citation type="submission" date="2019-12" db="EMBL/GenBank/DDBJ databases">
        <authorList>
            <person name="Li C."/>
            <person name="Zhao J."/>
        </authorList>
    </citation>
    <scope>NUCLEOTIDE SEQUENCE [LARGE SCALE GENOMIC DNA]</scope>
    <source>
        <strain evidence="1 2">NEAU-DD11</strain>
    </source>
</reference>
<keyword evidence="2" id="KW-1185">Reference proteome</keyword>
<proteinExistence type="predicted"/>
<organism evidence="1 2">
    <name type="scientific">Massilia cellulosiltytica</name>
    <dbReference type="NCBI Taxonomy" id="2683234"/>
    <lineage>
        <taxon>Bacteria</taxon>
        <taxon>Pseudomonadati</taxon>
        <taxon>Pseudomonadota</taxon>
        <taxon>Betaproteobacteria</taxon>
        <taxon>Burkholderiales</taxon>
        <taxon>Oxalobacteraceae</taxon>
        <taxon>Telluria group</taxon>
        <taxon>Massilia</taxon>
    </lineage>
</organism>
<protein>
    <submittedName>
        <fullName evidence="1">Choline dehydrogenase</fullName>
    </submittedName>
</protein>
<name>A0A7X3FZ71_9BURK</name>
<sequence>MMAVFTPPAFAAEGAGEPAPARDPARPPSTLSANVTFTSQYVGRGIRQSWGRPALQGGVDYVRPDGWSAGAWGSTVDERFVENGSRELDLYCGYTGTAGALGYNVSATYYLYPGARIAATHTRFDYGELSAGLTWKSFYVKYNVTVTPTFFGITQARGSGYVDVGIDHELGHRVTLNLHAGDGRVAGSGNAAWNWRDVRAGFTAQLDDRWSAAVAWSRAYGATPAYEHYSTGVRDRNGMPAVADVSRRAVVLTVTRTF</sequence>
<dbReference type="AlphaFoldDB" id="A0A7X3FZ71"/>
<dbReference type="Proteomes" id="UP000443353">
    <property type="component" value="Unassembled WGS sequence"/>
</dbReference>
<dbReference type="NCBIfam" id="TIGR02001">
    <property type="entry name" value="gcw_chp"/>
    <property type="match status" value="1"/>
</dbReference>
<evidence type="ECO:0000313" key="1">
    <source>
        <dbReference type="EMBL" id="MVW60667.1"/>
    </source>
</evidence>
<evidence type="ECO:0000313" key="2">
    <source>
        <dbReference type="Proteomes" id="UP000443353"/>
    </source>
</evidence>